<reference evidence="10" key="1">
    <citation type="submission" date="2023-01" db="EMBL/GenBank/DDBJ databases">
        <title>Metagenome sequencing of chrysophaentin producing Chrysophaeum taylorii.</title>
        <authorList>
            <person name="Davison J."/>
            <person name="Bewley C."/>
        </authorList>
    </citation>
    <scope>NUCLEOTIDE SEQUENCE</scope>
    <source>
        <strain evidence="10">NIES-1699</strain>
    </source>
</reference>
<dbReference type="SMART" id="SM00456">
    <property type="entry name" value="WW"/>
    <property type="match status" value="2"/>
</dbReference>
<feature type="domain" description="C2HC/C3H-type" evidence="8">
    <location>
        <begin position="310"/>
        <end position="339"/>
    </location>
</feature>
<feature type="compositionally biased region" description="Low complexity" evidence="6">
    <location>
        <begin position="114"/>
        <end position="130"/>
    </location>
</feature>
<evidence type="ECO:0000259" key="7">
    <source>
        <dbReference type="PROSITE" id="PS50020"/>
    </source>
</evidence>
<dbReference type="InterPro" id="IPR001202">
    <property type="entry name" value="WW_dom"/>
</dbReference>
<dbReference type="Gene3D" id="2.20.70.10">
    <property type="match status" value="2"/>
</dbReference>
<dbReference type="EMBL" id="JAQMWT010000268">
    <property type="protein sequence ID" value="KAJ8606506.1"/>
    <property type="molecule type" value="Genomic_DNA"/>
</dbReference>
<name>A0AAD7XUS2_9STRA</name>
<evidence type="ECO:0000259" key="8">
    <source>
        <dbReference type="PROSITE" id="PS52027"/>
    </source>
</evidence>
<dbReference type="Pfam" id="PF00397">
    <property type="entry name" value="WW"/>
    <property type="match status" value="2"/>
</dbReference>
<keyword evidence="4" id="KW-0862">Zinc</keyword>
<dbReference type="InterPro" id="IPR026319">
    <property type="entry name" value="ZC2HC1A/B-like"/>
</dbReference>
<dbReference type="CDD" id="cd00201">
    <property type="entry name" value="WW"/>
    <property type="match status" value="2"/>
</dbReference>
<feature type="compositionally biased region" description="Pro residues" evidence="6">
    <location>
        <begin position="297"/>
        <end position="307"/>
    </location>
</feature>
<dbReference type="GO" id="GO:0008270">
    <property type="term" value="F:zinc ion binding"/>
    <property type="evidence" value="ECO:0007669"/>
    <property type="project" value="UniProtKB-KW"/>
</dbReference>
<evidence type="ECO:0000313" key="10">
    <source>
        <dbReference type="EMBL" id="KAJ8614330.1"/>
    </source>
</evidence>
<dbReference type="PROSITE" id="PS50020">
    <property type="entry name" value="WW_DOMAIN_2"/>
    <property type="match status" value="2"/>
</dbReference>
<protein>
    <recommendedName>
        <fullName evidence="12">WW domain-containing protein</fullName>
    </recommendedName>
</protein>
<comment type="caution">
    <text evidence="10">The sequence shown here is derived from an EMBL/GenBank/DDBJ whole genome shotgun (WGS) entry which is preliminary data.</text>
</comment>
<keyword evidence="11" id="KW-1185">Reference proteome</keyword>
<feature type="region of interest" description="Disordered" evidence="6">
    <location>
        <begin position="99"/>
        <end position="151"/>
    </location>
</feature>
<feature type="region of interest" description="Disordered" evidence="6">
    <location>
        <begin position="267"/>
        <end position="310"/>
    </location>
</feature>
<organism evidence="10 11">
    <name type="scientific">Chrysophaeum taylorii</name>
    <dbReference type="NCBI Taxonomy" id="2483200"/>
    <lineage>
        <taxon>Eukaryota</taxon>
        <taxon>Sar</taxon>
        <taxon>Stramenopiles</taxon>
        <taxon>Ochrophyta</taxon>
        <taxon>Pelagophyceae</taxon>
        <taxon>Pelagomonadales</taxon>
        <taxon>Pelagomonadaceae</taxon>
        <taxon>Chrysophaeum</taxon>
    </lineage>
</organism>
<dbReference type="PANTHER" id="PTHR13555">
    <property type="entry name" value="C2H2 ZINC FINGER CGI-62-RELATED"/>
    <property type="match status" value="1"/>
</dbReference>
<evidence type="ECO:0000256" key="2">
    <source>
        <dbReference type="ARBA" id="ARBA00022737"/>
    </source>
</evidence>
<evidence type="ECO:0000256" key="4">
    <source>
        <dbReference type="ARBA" id="ARBA00022833"/>
    </source>
</evidence>
<dbReference type="InterPro" id="IPR049899">
    <property type="entry name" value="Znf_C2HC_C3H"/>
</dbReference>
<gene>
    <name evidence="9" type="ORF">CTAYLR_005876</name>
    <name evidence="10" type="ORF">CTAYLR_005903</name>
</gene>
<evidence type="ECO:0000256" key="3">
    <source>
        <dbReference type="ARBA" id="ARBA00022771"/>
    </source>
</evidence>
<evidence type="ECO:0000256" key="6">
    <source>
        <dbReference type="SAM" id="MobiDB-lite"/>
    </source>
</evidence>
<dbReference type="SUPFAM" id="SSF51045">
    <property type="entry name" value="WW domain"/>
    <property type="match status" value="2"/>
</dbReference>
<dbReference type="PROSITE" id="PS52027">
    <property type="entry name" value="ZF_C2HC_C3H"/>
    <property type="match status" value="1"/>
</dbReference>
<proteinExistence type="predicted"/>
<accession>A0AAD7XUS2</accession>
<dbReference type="Proteomes" id="UP001230188">
    <property type="component" value="Unassembled WGS sequence"/>
</dbReference>
<feature type="region of interest" description="Disordered" evidence="6">
    <location>
        <begin position="323"/>
        <end position="365"/>
    </location>
</feature>
<evidence type="ECO:0000313" key="11">
    <source>
        <dbReference type="Proteomes" id="UP001230188"/>
    </source>
</evidence>
<dbReference type="EMBL" id="JAQMWT010000006">
    <property type="protein sequence ID" value="KAJ8614330.1"/>
    <property type="molecule type" value="Genomic_DNA"/>
</dbReference>
<evidence type="ECO:0008006" key="12">
    <source>
        <dbReference type="Google" id="ProtNLM"/>
    </source>
</evidence>
<evidence type="ECO:0000256" key="5">
    <source>
        <dbReference type="PROSITE-ProRule" id="PRU01371"/>
    </source>
</evidence>
<dbReference type="PANTHER" id="PTHR13555:SF36">
    <property type="entry name" value="ZINC FINGER C2HC DOMAIN-CONTAINING PROTEIN 1B"/>
    <property type="match status" value="1"/>
</dbReference>
<keyword evidence="1" id="KW-0479">Metal-binding</keyword>
<feature type="compositionally biased region" description="Basic and acidic residues" evidence="6">
    <location>
        <begin position="323"/>
        <end position="338"/>
    </location>
</feature>
<keyword evidence="2" id="KW-0677">Repeat</keyword>
<dbReference type="PROSITE" id="PS01159">
    <property type="entry name" value="WW_DOMAIN_1"/>
    <property type="match status" value="1"/>
</dbReference>
<dbReference type="AlphaFoldDB" id="A0AAD7XUS2"/>
<evidence type="ECO:0000256" key="1">
    <source>
        <dbReference type="ARBA" id="ARBA00022723"/>
    </source>
</evidence>
<sequence>MDKGGRRRRHREVCPGWTEHTCKKTGKPYYHHLASGKTTWVRPAEAPVEEEEPPAAAAVPTAMSEGEFEAWLEGLRGRSLTVSQARRLATLAQAASEKAAEVSLAETSSKEFSGRSLSSEKSGLSSLKLSMRTKRDERQQNEELPAGWTKHKDSKSGKWFYRNEARRESTWRKPTDDRYRTLWRYDEETKEEPVQAESCVRCGRSMAETALDKMEKVHGIRCCPKCAPQKRRQPYNAAAHRAEGIAATAEDRQLVKRGIAAVQRDLKPPSKWKAQSDQLRSAMKSMRAAAAAEKAGKPPPPMAPSAPDPTFVQCPHCERRFNQQAADRHIPKCRDIKAKPKMLKRGAGTPGPVRRHLNSRLSGPL</sequence>
<keyword evidence="3 5" id="KW-0863">Zinc-finger</keyword>
<feature type="domain" description="WW" evidence="7">
    <location>
        <begin position="142"/>
        <end position="176"/>
    </location>
</feature>
<feature type="domain" description="WW" evidence="7">
    <location>
        <begin position="11"/>
        <end position="45"/>
    </location>
</feature>
<dbReference type="InterPro" id="IPR036020">
    <property type="entry name" value="WW_dom_sf"/>
</dbReference>
<evidence type="ECO:0000313" key="9">
    <source>
        <dbReference type="EMBL" id="KAJ8606506.1"/>
    </source>
</evidence>
<feature type="compositionally biased region" description="Low complexity" evidence="6">
    <location>
        <begin position="281"/>
        <end position="293"/>
    </location>
</feature>